<dbReference type="InterPro" id="IPR006683">
    <property type="entry name" value="Thioestr_dom"/>
</dbReference>
<dbReference type="OrthoDB" id="506431at2759"/>
<keyword evidence="1" id="KW-0472">Membrane</keyword>
<dbReference type="InterPro" id="IPR029069">
    <property type="entry name" value="HotDog_dom_sf"/>
</dbReference>
<sequence length="255" mass="28546">MSWIKSTFVKKFLYANAFALTGAGLALYGLSKGSFKDTIIEKLLLKRNANDNEVYWDPSNPSDEKQKKPLKELEAEISNVELVREMRNNPNIWKELPMSYGLGHEIKSTSFVHNTLNQPDHLLLEPVMFIDKEKQNVTFIFYIGKKLCGHPGITHGGIQAILYDEAMARPALLNLPRNTGFTAYLNITYKVPVVVNQILIMKCILKELKGRKALVTASIENTDGLVLSTAESLFISPRDPTILADNTATLGSIKH</sequence>
<evidence type="ECO:0000313" key="4">
    <source>
        <dbReference type="Proteomes" id="UP000245699"/>
    </source>
</evidence>
<name>A0A2T9YU46_9FUNG</name>
<dbReference type="PANTHER" id="PTHR47260:SF1">
    <property type="entry name" value="UPF0644 PROTEIN PB2B4.06"/>
    <property type="match status" value="1"/>
</dbReference>
<dbReference type="AlphaFoldDB" id="A0A2T9YU46"/>
<evidence type="ECO:0000256" key="1">
    <source>
        <dbReference type="SAM" id="Phobius"/>
    </source>
</evidence>
<dbReference type="Proteomes" id="UP000245699">
    <property type="component" value="Unassembled WGS sequence"/>
</dbReference>
<proteinExistence type="predicted"/>
<protein>
    <recommendedName>
        <fullName evidence="2">Thioesterase domain-containing protein</fullName>
    </recommendedName>
</protein>
<organism evidence="3 4">
    <name type="scientific">Furculomyces boomerangus</name>
    <dbReference type="NCBI Taxonomy" id="61424"/>
    <lineage>
        <taxon>Eukaryota</taxon>
        <taxon>Fungi</taxon>
        <taxon>Fungi incertae sedis</taxon>
        <taxon>Zoopagomycota</taxon>
        <taxon>Kickxellomycotina</taxon>
        <taxon>Harpellomycetes</taxon>
        <taxon>Harpellales</taxon>
        <taxon>Harpellaceae</taxon>
        <taxon>Furculomyces</taxon>
    </lineage>
</organism>
<evidence type="ECO:0000313" key="3">
    <source>
        <dbReference type="EMBL" id="PVU95839.1"/>
    </source>
</evidence>
<keyword evidence="1" id="KW-0812">Transmembrane</keyword>
<keyword evidence="1" id="KW-1133">Transmembrane helix</keyword>
<dbReference type="Pfam" id="PF03061">
    <property type="entry name" value="4HBT"/>
    <property type="match status" value="1"/>
</dbReference>
<dbReference type="Gene3D" id="3.10.129.10">
    <property type="entry name" value="Hotdog Thioesterase"/>
    <property type="match status" value="1"/>
</dbReference>
<dbReference type="SUPFAM" id="SSF54637">
    <property type="entry name" value="Thioesterase/thiol ester dehydrase-isomerase"/>
    <property type="match status" value="1"/>
</dbReference>
<accession>A0A2T9YU46</accession>
<feature type="domain" description="Thioesterase" evidence="2">
    <location>
        <begin position="152"/>
        <end position="226"/>
    </location>
</feature>
<dbReference type="InterPro" id="IPR052061">
    <property type="entry name" value="PTE-AB_protein"/>
</dbReference>
<evidence type="ECO:0000259" key="2">
    <source>
        <dbReference type="Pfam" id="PF03061"/>
    </source>
</evidence>
<reference evidence="3 4" key="1">
    <citation type="journal article" date="2018" name="MBio">
        <title>Comparative Genomics Reveals the Core Gene Toolbox for the Fungus-Insect Symbiosis.</title>
        <authorList>
            <person name="Wang Y."/>
            <person name="Stata M."/>
            <person name="Wang W."/>
            <person name="Stajich J.E."/>
            <person name="White M.M."/>
            <person name="Moncalvo J.M."/>
        </authorList>
    </citation>
    <scope>NUCLEOTIDE SEQUENCE [LARGE SCALE GENOMIC DNA]</scope>
    <source>
        <strain evidence="3 4">AUS-77-4</strain>
    </source>
</reference>
<feature type="transmembrane region" description="Helical" evidence="1">
    <location>
        <begin position="12"/>
        <end position="30"/>
    </location>
</feature>
<dbReference type="STRING" id="61424.A0A2T9YU46"/>
<keyword evidence="4" id="KW-1185">Reference proteome</keyword>
<comment type="caution">
    <text evidence="3">The sequence shown here is derived from an EMBL/GenBank/DDBJ whole genome shotgun (WGS) entry which is preliminary data.</text>
</comment>
<gene>
    <name evidence="3" type="ORF">BB559_002595</name>
</gene>
<dbReference type="EMBL" id="MBFT01000167">
    <property type="protein sequence ID" value="PVU95839.1"/>
    <property type="molecule type" value="Genomic_DNA"/>
</dbReference>
<dbReference type="PANTHER" id="PTHR47260">
    <property type="entry name" value="UPF0644 PROTEIN PB2B4.06"/>
    <property type="match status" value="1"/>
</dbReference>
<dbReference type="CDD" id="cd03443">
    <property type="entry name" value="PaaI_thioesterase"/>
    <property type="match status" value="1"/>
</dbReference>